<feature type="compositionally biased region" description="Basic and acidic residues" evidence="1">
    <location>
        <begin position="167"/>
        <end position="178"/>
    </location>
</feature>
<protein>
    <submittedName>
        <fullName evidence="2">Putative cyclopropane-fatty-acyl-phospholipid synthase</fullName>
    </submittedName>
</protein>
<reference evidence="2" key="1">
    <citation type="submission" date="2010-10" db="EMBL/GenBank/DDBJ databases">
        <title>Diversity of nonribosomal peptide synthetase (NRPS) genes in microbial consortia of marine sponges by cultivation and metagenomics.</title>
        <authorList>
            <person name="Pimentel-Elardo S.M."/>
            <person name="Grozdanov L."/>
            <person name="Proksch S."/>
            <person name="Hentschel U."/>
        </authorList>
    </citation>
    <scope>NUCLEOTIDE SEQUENCE</scope>
</reference>
<dbReference type="Pfam" id="PF02353">
    <property type="entry name" value="CMAS"/>
    <property type="match status" value="1"/>
</dbReference>
<feature type="compositionally biased region" description="Basic and acidic residues" evidence="1">
    <location>
        <begin position="384"/>
        <end position="396"/>
    </location>
</feature>
<dbReference type="Gene3D" id="3.40.50.150">
    <property type="entry name" value="Vaccinia Virus protein VP39"/>
    <property type="match status" value="1"/>
</dbReference>
<evidence type="ECO:0000256" key="1">
    <source>
        <dbReference type="SAM" id="MobiDB-lite"/>
    </source>
</evidence>
<feature type="region of interest" description="Disordered" evidence="1">
    <location>
        <begin position="375"/>
        <end position="405"/>
    </location>
</feature>
<feature type="compositionally biased region" description="Low complexity" evidence="1">
    <location>
        <begin position="211"/>
        <end position="227"/>
    </location>
</feature>
<feature type="compositionally biased region" description="Low complexity" evidence="1">
    <location>
        <begin position="760"/>
        <end position="769"/>
    </location>
</feature>
<feature type="compositionally biased region" description="Low complexity" evidence="1">
    <location>
        <begin position="582"/>
        <end position="606"/>
    </location>
</feature>
<name>F8S309_9BACT</name>
<feature type="compositionally biased region" description="Low complexity" evidence="1">
    <location>
        <begin position="467"/>
        <end position="483"/>
    </location>
</feature>
<feature type="compositionally biased region" description="Basic and acidic residues" evidence="1">
    <location>
        <begin position="608"/>
        <end position="627"/>
    </location>
</feature>
<feature type="compositionally biased region" description="Low complexity" evidence="1">
    <location>
        <begin position="675"/>
        <end position="686"/>
    </location>
</feature>
<accession>F8S309</accession>
<feature type="region of interest" description="Disordered" evidence="1">
    <location>
        <begin position="157"/>
        <end position="181"/>
    </location>
</feature>
<feature type="region of interest" description="Disordered" evidence="1">
    <location>
        <begin position="263"/>
        <end position="300"/>
    </location>
</feature>
<feature type="compositionally biased region" description="Basic and acidic residues" evidence="1">
    <location>
        <begin position="811"/>
        <end position="820"/>
    </location>
</feature>
<feature type="compositionally biased region" description="Basic residues" evidence="1">
    <location>
        <begin position="703"/>
        <end position="727"/>
    </location>
</feature>
<feature type="region of interest" description="Disordered" evidence="1">
    <location>
        <begin position="561"/>
        <end position="627"/>
    </location>
</feature>
<sequence>MKTVAEIGAAVVGAAPAAQGTDRFPRAQCPRRVDRMVVDMPRNDLRRIQTRFVIEGDAPGRTLRQALQAVHVVRHPQARAGVQAVLDLRVPGSPCIPGARQDAGIGVQDRDVAPVGNGPERRAFLLGRLLEKSQCLIGVGRDDHVVVRLPTHPGRVHLDAPGVAPDPADRGAEPEAVAKRAHQGLHVAPAAAGDGAPGRLAAYLQQAVVGEEGQQEPQRQPVRVVRPGRPDDARHRQQVVAEEVASEAARGQQIADRFVVVSRPGRRAPSPGVEAQDVDGHAVDGGSQDLHPAGEEPGQAAAAVLDSAAAAAHPERHVPRLGRDAELAEQLGETGIRPLVEDDEPGVDGRTAGHGDGSRVPTRCVGSLIYRDVVPGVQRPGGDQTRDAAADNRDSPPHAVPSCRSGRPRLCFQYVASLAAGARPFSSAANGRRRPAPPVKPGLPIARRRRIAPLQSKYGDPGADHLTAASAGGPPGTAGLRGEPPGEPPWGPPLAGRTGARPLCRRTSGRGRRRFAAHLRRARVRAAGCPRRDTRPAYLARPSAGRHHRRGRSLCRRLVVGRRPHGAHPARRPQRTRRGRSGRLAVARGARSAHRAAPAARQPAAAESPERMRALRPRERLLRPLPRSQHDLFLRGLSEPRQHAGRSLAAQARSDLPPAGAVSRRRPARDRDRLGQPGAARRPALRLPRHDDDDLGRAVPACARRRVARRTRRAGHGARRRLPRPAARRAPAVRQAGVGGDDRGGRTALSRPLPAGVRPADGAGRQDAAAGDRHRRRPLRGLPALGRRHPAPYLPGRVPAVPRRSAGASGARDRLPDRGPARHHRALSPDPAALAGASRRQPGEARDARLPAAAATPLGLLLLVLRGRLSGAHHRRRAARAEPGGRGVTLACAAERGWLPDGLIRLGIRSLLRGRLEMERRRAGGGSGRAVDDHRMLMRQGPVATAPSAANDQHYETPAEFFRLLLGPRLKYSAGLWPAGVATLAAAESAMLEATADRAGIEDEMRVLDLGCGWGALALWMAERYPRAQVTAVSNSTGQARYITAQRDRLGLGNLQVATADMNDFRPIGTFDRVVSVEMFEHMRNYELLLGRIASWLVPGGSLFVHLFCHRRYCYFFEVDGSADWMARHFFTGGMMPSVDLLPRCAGPLLLERRWEVGGCDYERTLRAWLANLDARRAEAEQVLGAGAAPGTGRLRVGRWRLFLLACAELFGYRAGREWFVAHYLLRRGKANGSAGISFAMQST</sequence>
<feature type="region of interest" description="Disordered" evidence="1">
    <location>
        <begin position="642"/>
        <end position="848"/>
    </location>
</feature>
<dbReference type="AlphaFoldDB" id="F8S309"/>
<dbReference type="EMBL" id="HQ456128">
    <property type="protein sequence ID" value="AEH95313.1"/>
    <property type="molecule type" value="Genomic_DNA"/>
</dbReference>
<organism evidence="2">
    <name type="scientific">Aplysina aerophoba bacterial symbiont clone AANRPS</name>
    <dbReference type="NCBI Taxonomy" id="1042317"/>
    <lineage>
        <taxon>Bacteria</taxon>
        <taxon>environmental samples</taxon>
    </lineage>
</organism>
<proteinExistence type="predicted"/>
<dbReference type="InterPro" id="IPR029063">
    <property type="entry name" value="SAM-dependent_MTases_sf"/>
</dbReference>
<feature type="compositionally biased region" description="Basic residues" evidence="1">
    <location>
        <begin position="561"/>
        <end position="581"/>
    </location>
</feature>
<dbReference type="SUPFAM" id="SSF53335">
    <property type="entry name" value="S-adenosyl-L-methionine-dependent methyltransferases"/>
    <property type="match status" value="1"/>
</dbReference>
<dbReference type="PANTHER" id="PTHR43832:SF1">
    <property type="entry name" value="S-ADENOSYL-L-METHIONINE-DEPENDENT METHYLTRANSFERASES SUPERFAMILY PROTEIN"/>
    <property type="match status" value="1"/>
</dbReference>
<dbReference type="CDD" id="cd02440">
    <property type="entry name" value="AdoMet_MTases"/>
    <property type="match status" value="1"/>
</dbReference>
<feature type="region of interest" description="Disordered" evidence="1">
    <location>
        <begin position="425"/>
        <end position="510"/>
    </location>
</feature>
<feature type="region of interest" description="Disordered" evidence="1">
    <location>
        <begin position="211"/>
        <end position="235"/>
    </location>
</feature>
<feature type="region of interest" description="Disordered" evidence="1">
    <location>
        <begin position="335"/>
        <end position="361"/>
    </location>
</feature>
<evidence type="ECO:0000313" key="2">
    <source>
        <dbReference type="EMBL" id="AEH95313.1"/>
    </source>
</evidence>
<dbReference type="PANTHER" id="PTHR43832">
    <property type="match status" value="1"/>
</dbReference>